<evidence type="ECO:0000256" key="2">
    <source>
        <dbReference type="ARBA" id="ARBA00022723"/>
    </source>
</evidence>
<evidence type="ECO:0000313" key="6">
    <source>
        <dbReference type="EMBL" id="CAB40410.1"/>
    </source>
</evidence>
<dbReference type="GO" id="GO:0003677">
    <property type="term" value="F:DNA binding"/>
    <property type="evidence" value="ECO:0007669"/>
    <property type="project" value="InterPro"/>
</dbReference>
<dbReference type="PANTHER" id="PTHR12056">
    <property type="entry name" value="DNA-DIRECTED RNA POLYMERASES I, II, AND III"/>
    <property type="match status" value="1"/>
</dbReference>
<dbReference type="GO" id="GO:0005665">
    <property type="term" value="C:RNA polymerase II, core complex"/>
    <property type="evidence" value="ECO:0007669"/>
    <property type="project" value="TreeGrafter"/>
</dbReference>
<proteinExistence type="inferred from homology"/>
<comment type="similarity">
    <text evidence="5">Belongs to the archaeal Rpo12/eukaryotic RPC10 RNA polymerase subunit family.</text>
</comment>
<accession>Q9XG44</accession>
<keyword evidence="4" id="KW-0539">Nucleus</keyword>
<dbReference type="AlphaFoldDB" id="Q9XG44"/>
<evidence type="ECO:0000313" key="7">
    <source>
        <dbReference type="Proteomes" id="UP000242167"/>
    </source>
</evidence>
<dbReference type="SMART" id="SM00659">
    <property type="entry name" value="RPOLCX"/>
    <property type="match status" value="1"/>
</dbReference>
<dbReference type="Proteomes" id="UP000242167">
    <property type="component" value="Nucleomorph 2"/>
</dbReference>
<dbReference type="InterPro" id="IPR029040">
    <property type="entry name" value="RPABC4/Spt4"/>
</dbReference>
<dbReference type="Gene3D" id="2.20.28.30">
    <property type="entry name" value="RNA polymerase ii, chain L"/>
    <property type="match status" value="1"/>
</dbReference>
<evidence type="ECO:0000256" key="1">
    <source>
        <dbReference type="ARBA" id="ARBA00004123"/>
    </source>
</evidence>
<keyword evidence="6" id="KW-0804">Transcription</keyword>
<dbReference type="GO" id="GO:0003899">
    <property type="term" value="F:DNA-directed RNA polymerase activity"/>
    <property type="evidence" value="ECO:0007669"/>
    <property type="project" value="InterPro"/>
</dbReference>
<dbReference type="InterPro" id="IPR039747">
    <property type="entry name" value="RPABC4"/>
</dbReference>
<dbReference type="GO" id="GO:0006351">
    <property type="term" value="P:DNA-templated transcription"/>
    <property type="evidence" value="ECO:0007669"/>
    <property type="project" value="InterPro"/>
</dbReference>
<comment type="subcellular location">
    <subcellularLocation>
        <location evidence="1">Nucleus</location>
    </subcellularLocation>
</comment>
<dbReference type="PANTHER" id="PTHR12056:SF2">
    <property type="entry name" value="GEO11084P1"/>
    <property type="match status" value="1"/>
</dbReference>
<dbReference type="PIR" id="C90104">
    <property type="entry name" value="C90104"/>
</dbReference>
<keyword evidence="3" id="KW-0862">Zinc</keyword>
<dbReference type="GO" id="GO:0008270">
    <property type="term" value="F:zinc ion binding"/>
    <property type="evidence" value="ECO:0007669"/>
    <property type="project" value="InterPro"/>
</dbReference>
<keyword evidence="2" id="KW-0479">Metal-binding</keyword>
<organism evidence="6 7">
    <name type="scientific">Guillardia theta</name>
    <name type="common">Cryptophyte</name>
    <name type="synonym">Cryptomonas phi</name>
    <dbReference type="NCBI Taxonomy" id="55529"/>
    <lineage>
        <taxon>Eukaryota</taxon>
        <taxon>Cryptophyceae</taxon>
        <taxon>Pyrenomonadales</taxon>
        <taxon>Geminigeraceae</taxon>
        <taxon>Guillardia</taxon>
    </lineage>
</organism>
<dbReference type="GO" id="GO:0005666">
    <property type="term" value="C:RNA polymerase III complex"/>
    <property type="evidence" value="ECO:0007669"/>
    <property type="project" value="TreeGrafter"/>
</dbReference>
<dbReference type="InterPro" id="IPR006591">
    <property type="entry name" value="RNAP_P/RPABC4"/>
</dbReference>
<name>Q9XG44_GUITH</name>
<evidence type="ECO:0000256" key="3">
    <source>
        <dbReference type="ARBA" id="ARBA00022833"/>
    </source>
</evidence>
<sequence>MLQGERLENKNLLGTTFASSNLAVCEMEYICSECGMLINISDLTSLTCKSCGCRILYKKRSDEVVEYIARKRF</sequence>
<protein>
    <submittedName>
        <fullName evidence="6">DNA-directed RNA polymerases I, II and III</fullName>
    </submittedName>
</protein>
<dbReference type="GeneID" id="857490"/>
<reference evidence="6 7" key="1">
    <citation type="journal article" date="2001" name="Nature">
        <title>The highly reduced genome of an enslaved algal nucleus.</title>
        <authorList>
            <person name="Douglas S."/>
            <person name="Zauner S."/>
            <person name="Fraunholz M."/>
            <person name="Beaton M."/>
            <person name="Penny S."/>
            <person name="Deng L."/>
            <person name="Wu X."/>
            <person name="Reith M."/>
            <person name="Cavalier-Smith T."/>
            <person name="Maier U."/>
        </authorList>
    </citation>
    <scope>NUCLEOTIDE SEQUENCE [LARGE SCALE GENOMIC DNA]</scope>
</reference>
<dbReference type="GO" id="GO:0005736">
    <property type="term" value="C:RNA polymerase I complex"/>
    <property type="evidence" value="ECO:0007669"/>
    <property type="project" value="TreeGrafter"/>
</dbReference>
<gene>
    <name evidence="6" type="primary">rpc10</name>
</gene>
<dbReference type="RefSeq" id="XP_001713195.1">
    <property type="nucleotide sequence ID" value="XM_001713143.1"/>
</dbReference>
<evidence type="ECO:0000256" key="5">
    <source>
        <dbReference type="ARBA" id="ARBA00025770"/>
    </source>
</evidence>
<dbReference type="SUPFAM" id="SSF63393">
    <property type="entry name" value="RNA polymerase subunits"/>
    <property type="match status" value="1"/>
</dbReference>
<dbReference type="EMBL" id="AJ010592">
    <property type="protein sequence ID" value="CAB40410.1"/>
    <property type="molecule type" value="Genomic_DNA"/>
</dbReference>
<dbReference type="Pfam" id="PF03604">
    <property type="entry name" value="Zn_ribbon_RPAB4"/>
    <property type="match status" value="1"/>
</dbReference>
<evidence type="ECO:0000256" key="4">
    <source>
        <dbReference type="ARBA" id="ARBA00023242"/>
    </source>
</evidence>
<keyword evidence="6" id="KW-0240">DNA-directed RNA polymerase</keyword>